<dbReference type="AlphaFoldDB" id="A0A368R2L6"/>
<gene>
    <name evidence="1" type="ORF">SETIT_5G076500v2</name>
</gene>
<reference evidence="1" key="1">
    <citation type="journal article" date="2012" name="Nat. Biotechnol.">
        <title>Reference genome sequence of the model plant Setaria.</title>
        <authorList>
            <person name="Bennetzen J.L."/>
            <person name="Schmutz J."/>
            <person name="Wang H."/>
            <person name="Percifield R."/>
            <person name="Hawkins J."/>
            <person name="Pontaroli A.C."/>
            <person name="Estep M."/>
            <person name="Feng L."/>
            <person name="Vaughn J.N."/>
            <person name="Grimwood J."/>
            <person name="Jenkins J."/>
            <person name="Barry K."/>
            <person name="Lindquist E."/>
            <person name="Hellsten U."/>
            <person name="Deshpande S."/>
            <person name="Wang X."/>
            <person name="Wu X."/>
            <person name="Mitros T."/>
            <person name="Triplett J."/>
            <person name="Yang X."/>
            <person name="Ye C.Y."/>
            <person name="Mauro-Herrera M."/>
            <person name="Wang L."/>
            <person name="Li P."/>
            <person name="Sharma M."/>
            <person name="Sharma R."/>
            <person name="Ronald P.C."/>
            <person name="Panaud O."/>
            <person name="Kellogg E.A."/>
            <person name="Brutnell T.P."/>
            <person name="Doust A.N."/>
            <person name="Tuskan G.A."/>
            <person name="Rokhsar D."/>
            <person name="Devos K.M."/>
        </authorList>
    </citation>
    <scope>NUCLEOTIDE SEQUENCE [LARGE SCALE GENOMIC DNA]</scope>
    <source>
        <strain evidence="1">Yugu1</strain>
    </source>
</reference>
<protein>
    <submittedName>
        <fullName evidence="1">Uncharacterized protein</fullName>
    </submittedName>
</protein>
<evidence type="ECO:0000313" key="1">
    <source>
        <dbReference type="EMBL" id="RCV24334.1"/>
    </source>
</evidence>
<proteinExistence type="predicted"/>
<reference evidence="1" key="2">
    <citation type="submission" date="2015-07" db="EMBL/GenBank/DDBJ databases">
        <authorList>
            <person name="Noorani M."/>
        </authorList>
    </citation>
    <scope>NUCLEOTIDE SEQUENCE</scope>
    <source>
        <strain evidence="1">Yugu1</strain>
    </source>
</reference>
<sequence length="79" mass="8436">MGTQCSLCASGEAAGAANAMTVGAPGWAEHACFVSLLLVGHQEQIKSMEYYPVESSLMCSAISSFNLPSVIRFVLWICY</sequence>
<name>A0A368R2L6_SETIT</name>
<accession>A0A368R2L6</accession>
<dbReference type="EMBL" id="CM003532">
    <property type="protein sequence ID" value="RCV24334.1"/>
    <property type="molecule type" value="Genomic_DNA"/>
</dbReference>
<organism evidence="1">
    <name type="scientific">Setaria italica</name>
    <name type="common">Foxtail millet</name>
    <name type="synonym">Panicum italicum</name>
    <dbReference type="NCBI Taxonomy" id="4555"/>
    <lineage>
        <taxon>Eukaryota</taxon>
        <taxon>Viridiplantae</taxon>
        <taxon>Streptophyta</taxon>
        <taxon>Embryophyta</taxon>
        <taxon>Tracheophyta</taxon>
        <taxon>Spermatophyta</taxon>
        <taxon>Magnoliopsida</taxon>
        <taxon>Liliopsida</taxon>
        <taxon>Poales</taxon>
        <taxon>Poaceae</taxon>
        <taxon>PACMAD clade</taxon>
        <taxon>Panicoideae</taxon>
        <taxon>Panicodae</taxon>
        <taxon>Paniceae</taxon>
        <taxon>Cenchrinae</taxon>
        <taxon>Setaria</taxon>
    </lineage>
</organism>